<feature type="transmembrane region" description="Helical" evidence="1">
    <location>
        <begin position="67"/>
        <end position="87"/>
    </location>
</feature>
<reference evidence="2" key="1">
    <citation type="submission" date="2021-01" db="EMBL/GenBank/DDBJ databases">
        <authorList>
            <person name="Corre E."/>
            <person name="Pelletier E."/>
            <person name="Niang G."/>
            <person name="Scheremetjew M."/>
            <person name="Finn R."/>
            <person name="Kale V."/>
            <person name="Holt S."/>
            <person name="Cochrane G."/>
            <person name="Meng A."/>
            <person name="Brown T."/>
            <person name="Cohen L."/>
        </authorList>
    </citation>
    <scope>NUCLEOTIDE SEQUENCE</scope>
    <source>
        <strain evidence="2">FSP1.4</strain>
    </source>
</reference>
<accession>A0A7S3JHX8</accession>
<keyword evidence="1" id="KW-0812">Transmembrane</keyword>
<dbReference type="AlphaFoldDB" id="A0A7S3JHX8"/>
<feature type="transmembrane region" description="Helical" evidence="1">
    <location>
        <begin position="124"/>
        <end position="151"/>
    </location>
</feature>
<evidence type="ECO:0000313" key="2">
    <source>
        <dbReference type="EMBL" id="CAE0353746.1"/>
    </source>
</evidence>
<protein>
    <submittedName>
        <fullName evidence="2">Uncharacterized protein</fullName>
    </submittedName>
</protein>
<feature type="transmembrane region" description="Helical" evidence="1">
    <location>
        <begin position="99"/>
        <end position="117"/>
    </location>
</feature>
<keyword evidence="1" id="KW-1133">Transmembrane helix</keyword>
<sequence length="252" mass="29185">MISSFFFSLLLVGSLFASFSIFVRSFFTDPGCSEFGAAKAFETIYLGILFVFILMCTTKPIEKSNSAYILIILTFGVFVFVSVGFGFKYFWEEQKNSVVGYLLLATVVLSYLVPILLNCRLINYWDYFVGIFILFFLSPLYINIVVIYSMANLHDISWGNRETDQKKSEETKKNLEQFRALYFIIWLFANAFYGYAIIYISKTNQRYFILALTVLVSFTILGKILFAVIHTFCDCYDSCKECCKHRWSSKKN</sequence>
<proteinExistence type="predicted"/>
<evidence type="ECO:0000256" key="1">
    <source>
        <dbReference type="SAM" id="Phobius"/>
    </source>
</evidence>
<organism evidence="2">
    <name type="scientific">Euplotes harpa</name>
    <dbReference type="NCBI Taxonomy" id="151035"/>
    <lineage>
        <taxon>Eukaryota</taxon>
        <taxon>Sar</taxon>
        <taxon>Alveolata</taxon>
        <taxon>Ciliophora</taxon>
        <taxon>Intramacronucleata</taxon>
        <taxon>Spirotrichea</taxon>
        <taxon>Hypotrichia</taxon>
        <taxon>Euplotida</taxon>
        <taxon>Euplotidae</taxon>
        <taxon>Euplotes</taxon>
    </lineage>
</organism>
<keyword evidence="1" id="KW-0472">Membrane</keyword>
<gene>
    <name evidence="2" type="ORF">EHAR0213_LOCUS12662</name>
</gene>
<feature type="transmembrane region" description="Helical" evidence="1">
    <location>
        <begin position="36"/>
        <end position="55"/>
    </location>
</feature>
<feature type="transmembrane region" description="Helical" evidence="1">
    <location>
        <begin position="207"/>
        <end position="229"/>
    </location>
</feature>
<feature type="transmembrane region" description="Helical" evidence="1">
    <location>
        <begin position="180"/>
        <end position="200"/>
    </location>
</feature>
<dbReference type="EMBL" id="HBII01030506">
    <property type="protein sequence ID" value="CAE0353746.1"/>
    <property type="molecule type" value="Transcribed_RNA"/>
</dbReference>
<name>A0A7S3JHX8_9SPIT</name>